<dbReference type="SUPFAM" id="SSF54211">
    <property type="entry name" value="Ribosomal protein S5 domain 2-like"/>
    <property type="match status" value="1"/>
</dbReference>
<dbReference type="InterPro" id="IPR004815">
    <property type="entry name" value="Lon_bac/euk-typ"/>
</dbReference>
<dbReference type="InterPro" id="IPR046336">
    <property type="entry name" value="Lon_prtase_N_sf"/>
</dbReference>
<dbReference type="FunFam" id="3.40.50.300:FF:000382">
    <property type="entry name" value="Lon protease homolog 2, peroxisomal"/>
    <property type="match status" value="1"/>
</dbReference>
<dbReference type="GO" id="GO:0005737">
    <property type="term" value="C:cytoplasm"/>
    <property type="evidence" value="ECO:0007669"/>
    <property type="project" value="UniProtKB-SubCell"/>
</dbReference>
<dbReference type="GO" id="GO:0043565">
    <property type="term" value="F:sequence-specific DNA binding"/>
    <property type="evidence" value="ECO:0007669"/>
    <property type="project" value="UniProtKB-UniRule"/>
</dbReference>
<dbReference type="Pfam" id="PF22667">
    <property type="entry name" value="Lon_lid"/>
    <property type="match status" value="1"/>
</dbReference>
<dbReference type="Proteomes" id="UP000034954">
    <property type="component" value="Unassembled WGS sequence"/>
</dbReference>
<evidence type="ECO:0000256" key="14">
    <source>
        <dbReference type="RuleBase" id="RU000591"/>
    </source>
</evidence>
<comment type="induction">
    <text evidence="9">By heat shock.</text>
</comment>
<dbReference type="PROSITE" id="PS51786">
    <property type="entry name" value="LON_PROTEOLYTIC"/>
    <property type="match status" value="1"/>
</dbReference>
<evidence type="ECO:0000256" key="4">
    <source>
        <dbReference type="ARBA" id="ARBA00022741"/>
    </source>
</evidence>
<dbReference type="SMART" id="SM00464">
    <property type="entry name" value="LON"/>
    <property type="match status" value="1"/>
</dbReference>
<keyword evidence="2 9" id="KW-0963">Cytoplasm</keyword>
<feature type="region of interest" description="Disordered" evidence="15">
    <location>
        <begin position="1"/>
        <end position="35"/>
    </location>
</feature>
<evidence type="ECO:0000313" key="18">
    <source>
        <dbReference type="EMBL" id="KKO18480.1"/>
    </source>
</evidence>
<dbReference type="NCBIfam" id="TIGR00763">
    <property type="entry name" value="lon"/>
    <property type="match status" value="1"/>
</dbReference>
<dbReference type="HAMAP" id="MF_01973">
    <property type="entry name" value="lon_bact"/>
    <property type="match status" value="1"/>
</dbReference>
<evidence type="ECO:0000259" key="16">
    <source>
        <dbReference type="PROSITE" id="PS51786"/>
    </source>
</evidence>
<dbReference type="InterPro" id="IPR015947">
    <property type="entry name" value="PUA-like_sf"/>
</dbReference>
<proteinExistence type="evidence at transcript level"/>
<dbReference type="Pfam" id="PF00004">
    <property type="entry name" value="AAA"/>
    <property type="match status" value="1"/>
</dbReference>
<dbReference type="InterPro" id="IPR027065">
    <property type="entry name" value="Lon_Prtase"/>
</dbReference>
<dbReference type="Gene3D" id="2.30.130.40">
    <property type="entry name" value="LON domain-like"/>
    <property type="match status" value="1"/>
</dbReference>
<evidence type="ECO:0000256" key="5">
    <source>
        <dbReference type="ARBA" id="ARBA00022801"/>
    </source>
</evidence>
<keyword evidence="6 9" id="KW-0720">Serine protease</keyword>
<dbReference type="Gene3D" id="3.30.230.10">
    <property type="match status" value="1"/>
</dbReference>
<dbReference type="GO" id="GO:0005524">
    <property type="term" value="F:ATP binding"/>
    <property type="evidence" value="ECO:0007669"/>
    <property type="project" value="UniProtKB-UniRule"/>
</dbReference>
<dbReference type="EC" id="3.4.21.53" evidence="9 10"/>
<dbReference type="PATRIC" id="fig|380242.3.peg.3468"/>
<name>A0A0M2US57_9BACT</name>
<evidence type="ECO:0000313" key="19">
    <source>
        <dbReference type="Proteomes" id="UP000034954"/>
    </source>
</evidence>
<keyword evidence="5 9" id="KW-0378">Hydrolase</keyword>
<dbReference type="InterPro" id="IPR008269">
    <property type="entry name" value="Lon_proteolytic"/>
</dbReference>
<dbReference type="Pfam" id="PF02190">
    <property type="entry name" value="LON_substr_bdg"/>
    <property type="match status" value="1"/>
</dbReference>
<comment type="subcellular location">
    <subcellularLocation>
        <location evidence="1 9 10">Cytoplasm</location>
    </subcellularLocation>
</comment>
<evidence type="ECO:0000256" key="12">
    <source>
        <dbReference type="PIRSR" id="PIRSR001174-2"/>
    </source>
</evidence>
<dbReference type="SMART" id="SM00382">
    <property type="entry name" value="AAA"/>
    <property type="match status" value="1"/>
</dbReference>
<keyword evidence="19" id="KW-1185">Reference proteome</keyword>
<dbReference type="Gene3D" id="1.20.5.5270">
    <property type="match status" value="1"/>
</dbReference>
<dbReference type="GO" id="GO:0034605">
    <property type="term" value="P:cellular response to heat"/>
    <property type="evidence" value="ECO:0007669"/>
    <property type="project" value="UniProtKB-UniRule"/>
</dbReference>
<organism evidence="18 19">
    <name type="scientific">Candidatus Brocadia fulgida</name>
    <dbReference type="NCBI Taxonomy" id="380242"/>
    <lineage>
        <taxon>Bacteria</taxon>
        <taxon>Pseudomonadati</taxon>
        <taxon>Planctomycetota</taxon>
        <taxon>Candidatus Brocadiia</taxon>
        <taxon>Candidatus Brocadiales</taxon>
        <taxon>Candidatus Brocadiaceae</taxon>
        <taxon>Candidatus Brocadia</taxon>
    </lineage>
</organism>
<evidence type="ECO:0000256" key="15">
    <source>
        <dbReference type="SAM" id="MobiDB-lite"/>
    </source>
</evidence>
<sequence>MKENEDKDPSEPKITLHQKSDTEEEGRLDKPKVPQEMPLLPIKDTVVFPNMVAALSVVTERDIKLLNHVLAENRFLALVAQKDKDLKVVQQSDLYDYATAAVVLQMLRMPDNSAKMLVQGICRIKIDDYIQTEPYFKVKVTVLEDIIENDMETEALARNAADQFVRMISLAPSLPEELKIAIVNVDSPSRLADMIASHLNIGVPEKQKVLEAIHVKSRLQKVTALITSEMEVLEMATKIQSQVKNEMEKGQKEYYLRQQLKAIQEELGEGDERAVEIKELTKKIEEAKMPPEAKKEADRELSRLAKMPSASAEYTVSRTYIDLLVALPWSVNTTDNLDIQAARKTLDEDHYDLEKVKERILEYLAVRKLKQDMKGPILCFVGPPGTGKTSVGMSIARAIGRKFVRMSLGGVRDEAEVRGHRRTYIGALPGRIIQGLRKVGSNNPVFMLDEIDKLGADFRGDPSAALLEVLDPEQNHSFADHYLDVPFDLSRVMFITTANLLDPIPPALKDRMEVLELPGYTADEKVFIAKQFTIPKQLKEHGLTEEQITIEDDAIRTVISDYTREAGIRNFEREIAHICRKVAKDIASGEKKSAIITADQLHNLLGPIKFFSETAERTSEAGVATGLAWTQAGGDILFIEATLMAGTGKLLLTGQLGDVMKESAQAAMSYIRAKLAKLGIAFKDFHKYDFHIHVPAGAIPKDGPSAGVTMAMALISLLKETPILSNVAMTGEITLRGRVLPVGGIKEKVLAAKRAGITTVVLPKRNEKDLVEVPENAKKEMKFVFVEKVDEMLPVVFGTKEPAVKKKRIFSKV</sequence>
<dbReference type="GO" id="GO:0006515">
    <property type="term" value="P:protein quality control for misfolded or incompletely synthesized proteins"/>
    <property type="evidence" value="ECO:0007669"/>
    <property type="project" value="UniProtKB-UniRule"/>
</dbReference>
<dbReference type="InterPro" id="IPR003959">
    <property type="entry name" value="ATPase_AAA_core"/>
</dbReference>
<dbReference type="InterPro" id="IPR027543">
    <property type="entry name" value="Lon_bac"/>
</dbReference>
<evidence type="ECO:0000256" key="7">
    <source>
        <dbReference type="ARBA" id="ARBA00022840"/>
    </source>
</evidence>
<feature type="domain" description="Lon proteolytic" evidence="16">
    <location>
        <begin position="618"/>
        <end position="799"/>
    </location>
</feature>
<reference evidence="18 19" key="1">
    <citation type="journal article" date="2013" name="BMC Microbiol.">
        <title>Identification of the type II cytochrome c maturation pathway in anammox bacteria by comparative genomics.</title>
        <authorList>
            <person name="Ferousi C."/>
            <person name="Speth D.R."/>
            <person name="Reimann J."/>
            <person name="Op den Camp H.J."/>
            <person name="Allen J.W."/>
            <person name="Keltjens J.T."/>
            <person name="Jetten M.S."/>
        </authorList>
    </citation>
    <scope>NUCLEOTIDE SEQUENCE [LARGE SCALE GENOMIC DNA]</scope>
    <source>
        <strain evidence="18">RU1</strain>
    </source>
</reference>
<keyword evidence="4 9" id="KW-0547">Nucleotide-binding</keyword>
<dbReference type="PANTHER" id="PTHR10046">
    <property type="entry name" value="ATP DEPENDENT LON PROTEASE FAMILY MEMBER"/>
    <property type="match status" value="1"/>
</dbReference>
<evidence type="ECO:0000256" key="1">
    <source>
        <dbReference type="ARBA" id="ARBA00004496"/>
    </source>
</evidence>
<dbReference type="Gene3D" id="3.40.50.300">
    <property type="entry name" value="P-loop containing nucleotide triphosphate hydrolases"/>
    <property type="match status" value="1"/>
</dbReference>
<evidence type="ECO:0000256" key="8">
    <source>
        <dbReference type="ARBA" id="ARBA00023016"/>
    </source>
</evidence>
<dbReference type="FunFam" id="1.20.5.5270:FF:000002">
    <property type="entry name" value="Lon protease homolog"/>
    <property type="match status" value="1"/>
</dbReference>
<dbReference type="InterPro" id="IPR054594">
    <property type="entry name" value="Lon_lid"/>
</dbReference>
<keyword evidence="8 9" id="KW-0346">Stress response</keyword>
<accession>A0A0M2US57</accession>
<dbReference type="PROSITE" id="PS51787">
    <property type="entry name" value="LON_N"/>
    <property type="match status" value="1"/>
</dbReference>
<dbReference type="SUPFAM" id="SSF52540">
    <property type="entry name" value="P-loop containing nucleoside triphosphate hydrolases"/>
    <property type="match status" value="1"/>
</dbReference>
<comment type="catalytic activity">
    <reaction evidence="9 10 13">
        <text>Hydrolysis of proteins in presence of ATP.</text>
        <dbReference type="EC" id="3.4.21.53"/>
    </reaction>
</comment>
<dbReference type="GO" id="GO:0004252">
    <property type="term" value="F:serine-type endopeptidase activity"/>
    <property type="evidence" value="ECO:0007669"/>
    <property type="project" value="UniProtKB-UniRule"/>
</dbReference>
<protein>
    <recommendedName>
        <fullName evidence="9 10">Lon protease</fullName>
        <ecNumber evidence="9 10">3.4.21.53</ecNumber>
    </recommendedName>
    <alternativeName>
        <fullName evidence="9">ATP-dependent protease La</fullName>
    </alternativeName>
</protein>
<evidence type="ECO:0000256" key="3">
    <source>
        <dbReference type="ARBA" id="ARBA00022670"/>
    </source>
</evidence>
<feature type="domain" description="Lon N-terminal" evidence="17">
    <location>
        <begin position="37"/>
        <end position="230"/>
    </location>
</feature>
<dbReference type="PRINTS" id="PR00830">
    <property type="entry name" value="ENDOLAPTASE"/>
</dbReference>
<dbReference type="InterPro" id="IPR014721">
    <property type="entry name" value="Ribsml_uS5_D2-typ_fold_subgr"/>
</dbReference>
<dbReference type="Gene3D" id="1.10.8.60">
    <property type="match status" value="1"/>
</dbReference>
<dbReference type="InterPro" id="IPR003593">
    <property type="entry name" value="AAA+_ATPase"/>
</dbReference>
<evidence type="ECO:0000256" key="10">
    <source>
        <dbReference type="PIRNR" id="PIRNR001174"/>
    </source>
</evidence>
<comment type="similarity">
    <text evidence="9 10 13 14">Belongs to the peptidase S16 family.</text>
</comment>
<feature type="compositionally biased region" description="Basic and acidic residues" evidence="15">
    <location>
        <begin position="1"/>
        <end position="11"/>
    </location>
</feature>
<comment type="caution">
    <text evidence="18">The sequence shown here is derived from an EMBL/GenBank/DDBJ whole genome shotgun (WGS) entry which is preliminary data.</text>
</comment>
<evidence type="ECO:0000256" key="13">
    <source>
        <dbReference type="PROSITE-ProRule" id="PRU01122"/>
    </source>
</evidence>
<comment type="function">
    <text evidence="9">ATP-dependent serine protease that mediates the selective degradation of mutant and abnormal proteins as well as certain short-lived regulatory proteins. Required for cellular homeostasis and for survival from DNA damage and developmental changes induced by stress. Degrades polypeptides processively to yield small peptide fragments that are 5 to 10 amino acids long. Binds to DNA in a double-stranded, site-specific manner.</text>
</comment>
<feature type="compositionally biased region" description="Basic and acidic residues" evidence="15">
    <location>
        <begin position="18"/>
        <end position="33"/>
    </location>
</feature>
<dbReference type="GO" id="GO:0016887">
    <property type="term" value="F:ATP hydrolysis activity"/>
    <property type="evidence" value="ECO:0007669"/>
    <property type="project" value="UniProtKB-UniRule"/>
</dbReference>
<dbReference type="SUPFAM" id="SSF88697">
    <property type="entry name" value="PUA domain-like"/>
    <property type="match status" value="1"/>
</dbReference>
<dbReference type="PROSITE" id="PS01046">
    <property type="entry name" value="LON_SER"/>
    <property type="match status" value="1"/>
</dbReference>
<dbReference type="EMBL" id="LAQJ01000265">
    <property type="protein sequence ID" value="KKO18480.1"/>
    <property type="molecule type" value="Genomic_DNA"/>
</dbReference>
<dbReference type="InterPro" id="IPR027417">
    <property type="entry name" value="P-loop_NTPase"/>
</dbReference>
<evidence type="ECO:0000256" key="2">
    <source>
        <dbReference type="ARBA" id="ARBA00022490"/>
    </source>
</evidence>
<dbReference type="PIRSF" id="PIRSF001174">
    <property type="entry name" value="Lon_proteas"/>
    <property type="match status" value="1"/>
</dbReference>
<evidence type="ECO:0000256" key="9">
    <source>
        <dbReference type="HAMAP-Rule" id="MF_01973"/>
    </source>
</evidence>
<evidence type="ECO:0000256" key="6">
    <source>
        <dbReference type="ARBA" id="ARBA00022825"/>
    </source>
</evidence>
<dbReference type="Gene3D" id="1.20.58.1480">
    <property type="match status" value="1"/>
</dbReference>
<dbReference type="AlphaFoldDB" id="A0A0M2US57"/>
<gene>
    <name evidence="9" type="primary">lon</name>
    <name evidence="18" type="ORF">BROFUL_02804</name>
</gene>
<dbReference type="CDD" id="cd19500">
    <property type="entry name" value="RecA-like_Lon"/>
    <property type="match status" value="1"/>
</dbReference>
<dbReference type="GO" id="GO:0004176">
    <property type="term" value="F:ATP-dependent peptidase activity"/>
    <property type="evidence" value="ECO:0007669"/>
    <property type="project" value="UniProtKB-UniRule"/>
</dbReference>
<keyword evidence="3 9" id="KW-0645">Protease</keyword>
<feature type="active site" evidence="9 11">
    <location>
        <position position="705"/>
    </location>
</feature>
<dbReference type="InterPro" id="IPR003111">
    <property type="entry name" value="Lon_prtase_N"/>
</dbReference>
<comment type="subunit">
    <text evidence="9 10">Homohexamer. Organized in a ring with a central cavity.</text>
</comment>
<dbReference type="Pfam" id="PF05362">
    <property type="entry name" value="Lon_C"/>
    <property type="match status" value="1"/>
</dbReference>
<evidence type="ECO:0000256" key="11">
    <source>
        <dbReference type="PIRSR" id="PIRSR001174-1"/>
    </source>
</evidence>
<keyword evidence="7 9" id="KW-0067">ATP-binding</keyword>
<dbReference type="InterPro" id="IPR020568">
    <property type="entry name" value="Ribosomal_Su5_D2-typ_SF"/>
</dbReference>
<evidence type="ECO:0000259" key="17">
    <source>
        <dbReference type="PROSITE" id="PS51787"/>
    </source>
</evidence>
<dbReference type="InterPro" id="IPR008268">
    <property type="entry name" value="Peptidase_S16_AS"/>
</dbReference>
<feature type="binding site" evidence="9 12">
    <location>
        <begin position="382"/>
        <end position="389"/>
    </location>
    <ligand>
        <name>ATP</name>
        <dbReference type="ChEBI" id="CHEBI:30616"/>
    </ligand>
</feature>
<feature type="active site" evidence="9 11">
    <location>
        <position position="748"/>
    </location>
</feature>